<evidence type="ECO:0000256" key="2">
    <source>
        <dbReference type="SAM" id="SignalP"/>
    </source>
</evidence>
<sequence>MAARTARSARTALALLSALALATGCGAKVIHGGDAPKDEGAAGASGRHPVTVENCGVRTTYDKVPQRVVTNDVGIAEIMFALGLEDRMAGYVAPDYRADRESVPWKDGYEKVKWLSKKEITKELVLDAKADMVFAGWNYGFNEGNGFTPEALKKLGVGSYVLTESCRNGGAGKARGVMPPLEALYTDLTTLGKIFGVEDRAAKLVTDFKKKVADAQATVPRDGKRPTVFLYDDGRDKAITSGAFAGPHDIITKAGGDHVMKDLKDSWPSVGWETVVERNPDVIVINNYGDVTAEQKKEFLKSYPPLADVSAVKNDRIFVLDYVDLVESPRNPAAIAALARYLKEVREA</sequence>
<dbReference type="EMBL" id="JANIID010000003">
    <property type="protein sequence ID" value="MCQ8769030.1"/>
    <property type="molecule type" value="Genomic_DNA"/>
</dbReference>
<dbReference type="InterPro" id="IPR002491">
    <property type="entry name" value="ABC_transptr_periplasmic_BD"/>
</dbReference>
<accession>A0A9X2LD69</accession>
<organism evidence="4 5">
    <name type="scientific">Streptomyces telluris</name>
    <dbReference type="NCBI Taxonomy" id="2720021"/>
    <lineage>
        <taxon>Bacteria</taxon>
        <taxon>Bacillati</taxon>
        <taxon>Actinomycetota</taxon>
        <taxon>Actinomycetes</taxon>
        <taxon>Kitasatosporales</taxon>
        <taxon>Streptomycetaceae</taxon>
        <taxon>Streptomyces</taxon>
    </lineage>
</organism>
<dbReference type="PANTHER" id="PTHR30535">
    <property type="entry name" value="VITAMIN B12-BINDING PROTEIN"/>
    <property type="match status" value="1"/>
</dbReference>
<dbReference type="PROSITE" id="PS51257">
    <property type="entry name" value="PROKAR_LIPOPROTEIN"/>
    <property type="match status" value="1"/>
</dbReference>
<evidence type="ECO:0000313" key="5">
    <source>
        <dbReference type="Proteomes" id="UP001142374"/>
    </source>
</evidence>
<feature type="signal peptide" evidence="2">
    <location>
        <begin position="1"/>
        <end position="22"/>
    </location>
</feature>
<feature type="domain" description="Fe/B12 periplasmic-binding" evidence="3">
    <location>
        <begin position="67"/>
        <end position="348"/>
    </location>
</feature>
<dbReference type="CDD" id="cd01148">
    <property type="entry name" value="TroA_a"/>
    <property type="match status" value="1"/>
</dbReference>
<dbReference type="PANTHER" id="PTHR30535:SF7">
    <property type="entry name" value="IRON(III) DICITRATE-BINDING PROTEIN"/>
    <property type="match status" value="1"/>
</dbReference>
<dbReference type="Proteomes" id="UP001142374">
    <property type="component" value="Unassembled WGS sequence"/>
</dbReference>
<comment type="caution">
    <text evidence="4">The sequence shown here is derived from an EMBL/GenBank/DDBJ whole genome shotgun (WGS) entry which is preliminary data.</text>
</comment>
<keyword evidence="5" id="KW-1185">Reference proteome</keyword>
<dbReference type="Gene3D" id="3.40.50.1980">
    <property type="entry name" value="Nitrogenase molybdenum iron protein domain"/>
    <property type="match status" value="2"/>
</dbReference>
<feature type="chain" id="PRO_5040775791" evidence="2">
    <location>
        <begin position="23"/>
        <end position="348"/>
    </location>
</feature>
<gene>
    <name evidence="4" type="ORF">NQU55_04435</name>
</gene>
<dbReference type="PROSITE" id="PS50983">
    <property type="entry name" value="FE_B12_PBP"/>
    <property type="match status" value="1"/>
</dbReference>
<evidence type="ECO:0000259" key="3">
    <source>
        <dbReference type="PROSITE" id="PS50983"/>
    </source>
</evidence>
<keyword evidence="2" id="KW-0732">Signal</keyword>
<dbReference type="SUPFAM" id="SSF53807">
    <property type="entry name" value="Helical backbone' metal receptor"/>
    <property type="match status" value="1"/>
</dbReference>
<evidence type="ECO:0000256" key="1">
    <source>
        <dbReference type="ARBA" id="ARBA00008814"/>
    </source>
</evidence>
<reference evidence="4" key="1">
    <citation type="submission" date="2022-06" db="EMBL/GenBank/DDBJ databases">
        <title>WGS of actinobacteria.</title>
        <authorList>
            <person name="Thawai C."/>
        </authorList>
    </citation>
    <scope>NUCLEOTIDE SEQUENCE</scope>
    <source>
        <strain evidence="4">AA8</strain>
    </source>
</reference>
<dbReference type="InterPro" id="IPR050902">
    <property type="entry name" value="ABC_Transporter_SBP"/>
</dbReference>
<dbReference type="AlphaFoldDB" id="A0A9X2LD69"/>
<protein>
    <submittedName>
        <fullName evidence="4">ABC transporter substrate-binding protein</fullName>
    </submittedName>
</protein>
<dbReference type="RefSeq" id="WP_168096012.1">
    <property type="nucleotide sequence ID" value="NZ_JAATER010000539.1"/>
</dbReference>
<comment type="similarity">
    <text evidence="1">Belongs to the bacterial solute-binding protein 8 family.</text>
</comment>
<dbReference type="Pfam" id="PF01497">
    <property type="entry name" value="Peripla_BP_2"/>
    <property type="match status" value="1"/>
</dbReference>
<proteinExistence type="inferred from homology"/>
<evidence type="ECO:0000313" key="4">
    <source>
        <dbReference type="EMBL" id="MCQ8769030.1"/>
    </source>
</evidence>
<name>A0A9X2LD69_9ACTN</name>